<keyword evidence="1" id="KW-0812">Transmembrane</keyword>
<protein>
    <submittedName>
        <fullName evidence="2">Uncharacterized protein</fullName>
    </submittedName>
</protein>
<organism evidence="2 3">
    <name type="scientific">Ectopseudomonas hydrolytica</name>
    <dbReference type="NCBI Taxonomy" id="2493633"/>
    <lineage>
        <taxon>Bacteria</taxon>
        <taxon>Pseudomonadati</taxon>
        <taxon>Pseudomonadota</taxon>
        <taxon>Gammaproteobacteria</taxon>
        <taxon>Pseudomonadales</taxon>
        <taxon>Pseudomonadaceae</taxon>
        <taxon>Ectopseudomonas</taxon>
    </lineage>
</organism>
<evidence type="ECO:0000313" key="3">
    <source>
        <dbReference type="Proteomes" id="UP001054897"/>
    </source>
</evidence>
<feature type="transmembrane region" description="Helical" evidence="1">
    <location>
        <begin position="135"/>
        <end position="155"/>
    </location>
</feature>
<name>A0ABY5A865_9GAMM</name>
<proteinExistence type="predicted"/>
<dbReference type="EMBL" id="CP099397">
    <property type="protein sequence ID" value="USR39737.1"/>
    <property type="molecule type" value="Genomic_DNA"/>
</dbReference>
<feature type="transmembrane region" description="Helical" evidence="1">
    <location>
        <begin position="65"/>
        <end position="85"/>
    </location>
</feature>
<keyword evidence="1" id="KW-1133">Transmembrane helix</keyword>
<sequence>MNIFRISTLWVPSYHLKMDWKHPKRPALKEWTIKAFDGRLLLACLGGLGAIPCLLFAYFALTMGWVVNLMLTIFALFIFINTFLLKQFYAIRLTDTGGEICHWKALPDFLFSSMPWLMLLYILFIIWGLSQSPEMALGALASGAGLGIVYALIATSKGYKESQLRFQQWDFEWNEIYEAIYDRKSHAIGFNVIESKPYIARFKEENENFYSCRIYFHPKMAEQILQIFKEKLGPNIPIKEGRIHYRTID</sequence>
<dbReference type="GeneID" id="300084156"/>
<keyword evidence="1" id="KW-0472">Membrane</keyword>
<evidence type="ECO:0000256" key="1">
    <source>
        <dbReference type="SAM" id="Phobius"/>
    </source>
</evidence>
<feature type="transmembrane region" description="Helical" evidence="1">
    <location>
        <begin position="106"/>
        <end position="129"/>
    </location>
</feature>
<evidence type="ECO:0000313" key="2">
    <source>
        <dbReference type="EMBL" id="USR39737.1"/>
    </source>
</evidence>
<gene>
    <name evidence="2" type="ORF">L1F06_024295</name>
</gene>
<reference evidence="2" key="1">
    <citation type="submission" date="2022-06" db="EMBL/GenBank/DDBJ databases">
        <title>Complete genome of Pseudomonas hydrolytica DSWY01T.</title>
        <authorList>
            <person name="Jung J."/>
            <person name="Jeon C.O."/>
        </authorList>
    </citation>
    <scope>NUCLEOTIDE SEQUENCE</scope>
    <source>
        <strain evidence="2">DSWY01</strain>
    </source>
</reference>
<dbReference type="RefSeq" id="WP_129483799.1">
    <property type="nucleotide sequence ID" value="NZ_CP099397.1"/>
</dbReference>
<dbReference type="Proteomes" id="UP001054897">
    <property type="component" value="Chromosome"/>
</dbReference>
<keyword evidence="3" id="KW-1185">Reference proteome</keyword>
<feature type="transmembrane region" description="Helical" evidence="1">
    <location>
        <begin position="40"/>
        <end position="59"/>
    </location>
</feature>
<accession>A0ABY5A865</accession>